<feature type="transmembrane region" description="Helical" evidence="6">
    <location>
        <begin position="232"/>
        <end position="254"/>
    </location>
</feature>
<feature type="region of interest" description="Disordered" evidence="5">
    <location>
        <begin position="545"/>
        <end position="571"/>
    </location>
</feature>
<dbReference type="Gene3D" id="1.20.1250.20">
    <property type="entry name" value="MFS general substrate transporter like domains"/>
    <property type="match status" value="1"/>
</dbReference>
<evidence type="ECO:0000259" key="7">
    <source>
        <dbReference type="PROSITE" id="PS50850"/>
    </source>
</evidence>
<feature type="domain" description="Major facilitator superfamily (MFS) profile" evidence="7">
    <location>
        <begin position="43"/>
        <end position="537"/>
    </location>
</feature>
<feature type="transmembrane region" description="Helical" evidence="6">
    <location>
        <begin position="108"/>
        <end position="128"/>
    </location>
</feature>
<evidence type="ECO:0000313" key="9">
    <source>
        <dbReference type="Proteomes" id="UP000235728"/>
    </source>
</evidence>
<evidence type="ECO:0000256" key="6">
    <source>
        <dbReference type="SAM" id="Phobius"/>
    </source>
</evidence>
<comment type="caution">
    <text evidence="8">The sequence shown here is derived from an EMBL/GenBank/DDBJ whole genome shotgun (WGS) entry which is preliminary data.</text>
</comment>
<dbReference type="EMBL" id="MRVG01000001">
    <property type="protein sequence ID" value="PMB72854.1"/>
    <property type="molecule type" value="Genomic_DNA"/>
</dbReference>
<feature type="transmembrane region" description="Helical" evidence="6">
    <location>
        <begin position="79"/>
        <end position="101"/>
    </location>
</feature>
<dbReference type="PANTHER" id="PTHR23501:SF59">
    <property type="entry name" value="MAJOR FACILITATOR SUPERFAMILY (MFS) PROFILE DOMAIN-CONTAINING PROTEIN-RELATED"/>
    <property type="match status" value="1"/>
</dbReference>
<dbReference type="GO" id="GO:0022857">
    <property type="term" value="F:transmembrane transporter activity"/>
    <property type="evidence" value="ECO:0007669"/>
    <property type="project" value="InterPro"/>
</dbReference>
<reference evidence="8 9" key="1">
    <citation type="journal article" date="2016" name="Appl. Microbiol. Biotechnol.">
        <title>Characterization of T-DNA insertion mutants with decreased virulence in the entomopathogenic fungus Beauveria bassiana JEF-007.</title>
        <authorList>
            <person name="Kim S."/>
            <person name="Lee S.J."/>
            <person name="Nai Y.S."/>
            <person name="Yu J.S."/>
            <person name="Lee M.R."/>
            <person name="Yang Y.T."/>
            <person name="Kim J.S."/>
        </authorList>
    </citation>
    <scope>NUCLEOTIDE SEQUENCE [LARGE SCALE GENOMIC DNA]</scope>
    <source>
        <strain evidence="8 9">JEF-007</strain>
    </source>
</reference>
<feature type="transmembrane region" description="Helical" evidence="6">
    <location>
        <begin position="399"/>
        <end position="424"/>
    </location>
</feature>
<evidence type="ECO:0000256" key="5">
    <source>
        <dbReference type="SAM" id="MobiDB-lite"/>
    </source>
</evidence>
<dbReference type="InterPro" id="IPR011701">
    <property type="entry name" value="MFS"/>
</dbReference>
<dbReference type="InterPro" id="IPR036259">
    <property type="entry name" value="MFS_trans_sf"/>
</dbReference>
<sequence>MSSNTDPAQAEAKSQPASTQEQTDAHATETTAEPQAGYRFWLAFWSLALTNLAAAFDATTLSVALPKISSELGGSSTEAFWAGTSYLLATTAMMLIWVTVSDTLGRRIAILTALVVFAAGAIICAVASNWTTMLAGRTIQGVGCGGVVGLTVVLITDLVPLRRRGKLYALISVVWAVGGPIGPIIGGVLSQKGAWRWIFWMNLPIVAVGMAGIAVFLRLSHRQRAIGEALRCFDFAGSALFVASATALLMPITWGGTQYPWSSWQTLVPLLLGILGIVAFGFYEKWSQSRWPNISQLVPLNIFSNHSVLLLFACSTLHGLVLYSFVYYMPEYFQGVKLYSPIVSGVAALPQTVTIVPCAAFVGVVVGLTGRYRWAVWAGWLLVSGGCGLLVLLDAHTSVAQWIFLQAVSGLGIGLLFPSISLAVQASVPESSVSTAATLVLFFRSMGQALGVAIGSAILENQLQLRWEKIPGHELHGSGSKPGDIMALVSLLKQLPRDDPFTVHARDALAASFQVIWIASCALSGVRFLAMLPLKEYDMNREHASTQRFQHDTAEQVKESKQDKRVMAAAH</sequence>
<dbReference type="AlphaFoldDB" id="A0A2N6P021"/>
<comment type="subcellular location">
    <subcellularLocation>
        <location evidence="1">Membrane</location>
        <topology evidence="1">Multi-pass membrane protein</topology>
    </subcellularLocation>
</comment>
<dbReference type="OMA" id="ASTMGWA"/>
<dbReference type="InterPro" id="IPR020846">
    <property type="entry name" value="MFS_dom"/>
</dbReference>
<dbReference type="Gene3D" id="1.20.1720.10">
    <property type="entry name" value="Multidrug resistance protein D"/>
    <property type="match status" value="1"/>
</dbReference>
<feature type="transmembrane region" description="Helical" evidence="6">
    <location>
        <begin position="307"/>
        <end position="328"/>
    </location>
</feature>
<feature type="region of interest" description="Disordered" evidence="5">
    <location>
        <begin position="1"/>
        <end position="30"/>
    </location>
</feature>
<feature type="transmembrane region" description="Helical" evidence="6">
    <location>
        <begin position="508"/>
        <end position="530"/>
    </location>
</feature>
<feature type="transmembrane region" description="Helical" evidence="6">
    <location>
        <begin position="266"/>
        <end position="286"/>
    </location>
</feature>
<proteinExistence type="predicted"/>
<feature type="transmembrane region" description="Helical" evidence="6">
    <location>
        <begin position="167"/>
        <end position="185"/>
    </location>
</feature>
<dbReference type="Pfam" id="PF07690">
    <property type="entry name" value="MFS_1"/>
    <property type="match status" value="1"/>
</dbReference>
<feature type="transmembrane region" description="Helical" evidence="6">
    <location>
        <begin position="40"/>
        <end position="59"/>
    </location>
</feature>
<dbReference type="GO" id="GO:0005886">
    <property type="term" value="C:plasma membrane"/>
    <property type="evidence" value="ECO:0007669"/>
    <property type="project" value="TreeGrafter"/>
</dbReference>
<feature type="transmembrane region" description="Helical" evidence="6">
    <location>
        <begin position="134"/>
        <end position="155"/>
    </location>
</feature>
<evidence type="ECO:0000313" key="8">
    <source>
        <dbReference type="EMBL" id="PMB72854.1"/>
    </source>
</evidence>
<evidence type="ECO:0000256" key="4">
    <source>
        <dbReference type="ARBA" id="ARBA00023136"/>
    </source>
</evidence>
<dbReference type="Proteomes" id="UP000235728">
    <property type="component" value="Unassembled WGS sequence"/>
</dbReference>
<feature type="transmembrane region" description="Helical" evidence="6">
    <location>
        <begin position="436"/>
        <end position="459"/>
    </location>
</feature>
<dbReference type="PANTHER" id="PTHR23501">
    <property type="entry name" value="MAJOR FACILITATOR SUPERFAMILY"/>
    <property type="match status" value="1"/>
</dbReference>
<feature type="transmembrane region" description="Helical" evidence="6">
    <location>
        <begin position="348"/>
        <end position="368"/>
    </location>
</feature>
<keyword evidence="3 6" id="KW-1133">Transmembrane helix</keyword>
<evidence type="ECO:0000256" key="1">
    <source>
        <dbReference type="ARBA" id="ARBA00004141"/>
    </source>
</evidence>
<protein>
    <submittedName>
        <fullName evidence="8">Putative transporter C3H1.06c</fullName>
    </submittedName>
</protein>
<keyword evidence="2 6" id="KW-0812">Transmembrane</keyword>
<organism evidence="8 9">
    <name type="scientific">Beauveria bassiana</name>
    <name type="common">White muscardine disease fungus</name>
    <name type="synonym">Tritirachium shiotae</name>
    <dbReference type="NCBI Taxonomy" id="176275"/>
    <lineage>
        <taxon>Eukaryota</taxon>
        <taxon>Fungi</taxon>
        <taxon>Dikarya</taxon>
        <taxon>Ascomycota</taxon>
        <taxon>Pezizomycotina</taxon>
        <taxon>Sordariomycetes</taxon>
        <taxon>Hypocreomycetidae</taxon>
        <taxon>Hypocreales</taxon>
        <taxon>Cordycipitaceae</taxon>
        <taxon>Beauveria</taxon>
    </lineage>
</organism>
<dbReference type="SUPFAM" id="SSF103473">
    <property type="entry name" value="MFS general substrate transporter"/>
    <property type="match status" value="1"/>
</dbReference>
<gene>
    <name evidence="8" type="ORF">BM221_000271</name>
</gene>
<dbReference type="PRINTS" id="PR01036">
    <property type="entry name" value="TCRTETB"/>
</dbReference>
<evidence type="ECO:0000256" key="2">
    <source>
        <dbReference type="ARBA" id="ARBA00022692"/>
    </source>
</evidence>
<dbReference type="PROSITE" id="PS50850">
    <property type="entry name" value="MFS"/>
    <property type="match status" value="1"/>
</dbReference>
<accession>A0A2N6P021</accession>
<feature type="transmembrane region" description="Helical" evidence="6">
    <location>
        <begin position="197"/>
        <end position="220"/>
    </location>
</feature>
<keyword evidence="4 6" id="KW-0472">Membrane</keyword>
<name>A0A2N6P021_BEABA</name>
<evidence type="ECO:0000256" key="3">
    <source>
        <dbReference type="ARBA" id="ARBA00022989"/>
    </source>
</evidence>
<feature type="transmembrane region" description="Helical" evidence="6">
    <location>
        <begin position="375"/>
        <end position="393"/>
    </location>
</feature>